<comment type="cofactor">
    <cofactor evidence="1">
        <name>FAD</name>
        <dbReference type="ChEBI" id="CHEBI:57692"/>
    </cofactor>
</comment>
<dbReference type="Pfam" id="PF22683">
    <property type="entry name" value="Nab2-like_zf-CCCH"/>
    <property type="match status" value="1"/>
</dbReference>
<dbReference type="InterPro" id="IPR050464">
    <property type="entry name" value="Zeta_carotene_desat/Oxidored"/>
</dbReference>
<dbReference type="AlphaFoldDB" id="A0A1V6XKL0"/>
<dbReference type="GO" id="GO:0005743">
    <property type="term" value="C:mitochondrial inner membrane"/>
    <property type="evidence" value="ECO:0007669"/>
    <property type="project" value="TreeGrafter"/>
</dbReference>
<evidence type="ECO:0000256" key="11">
    <source>
        <dbReference type="ARBA" id="ARBA00047554"/>
    </source>
</evidence>
<dbReference type="InterPro" id="IPR036188">
    <property type="entry name" value="FAD/NAD-bd_sf"/>
</dbReference>
<dbReference type="Gene3D" id="3.50.50.60">
    <property type="entry name" value="FAD/NAD(P)-binding domain"/>
    <property type="match status" value="1"/>
</dbReference>
<dbReference type="STRING" id="60175.A0A1V6XKL0"/>
<dbReference type="OMA" id="HSHANEM"/>
<comment type="function">
    <text evidence="2">Catalyzes the 6-electron oxidation of protoporphyrinogen-IX to form protoporphyrin-IX.</text>
</comment>
<proteinExistence type="inferred from homology"/>
<dbReference type="PANTHER" id="PTHR42923:SF3">
    <property type="entry name" value="PROTOPORPHYRINOGEN OXIDASE"/>
    <property type="match status" value="1"/>
</dbReference>
<dbReference type="InterPro" id="IPR004572">
    <property type="entry name" value="Protoporphyrinogen_oxidase"/>
</dbReference>
<name>A0A1V6XKL0_PENNA</name>
<comment type="caution">
    <text evidence="15">The sequence shown here is derived from an EMBL/GenBank/DDBJ whole genome shotgun (WGS) entry which is preliminary data.</text>
</comment>
<dbReference type="InterPro" id="IPR002937">
    <property type="entry name" value="Amino_oxidase"/>
</dbReference>
<evidence type="ECO:0000313" key="15">
    <source>
        <dbReference type="EMBL" id="OQE75657.1"/>
    </source>
</evidence>
<feature type="domain" description="Nab2-like CCCH zinc finger" evidence="14">
    <location>
        <begin position="411"/>
        <end position="430"/>
    </location>
</feature>
<evidence type="ECO:0000313" key="16">
    <source>
        <dbReference type="Proteomes" id="UP000191691"/>
    </source>
</evidence>
<dbReference type="GO" id="GO:0006782">
    <property type="term" value="P:protoporphyrinogen IX biosynthetic process"/>
    <property type="evidence" value="ECO:0007669"/>
    <property type="project" value="UniProtKB-UniPathway"/>
</dbReference>
<dbReference type="FunFam" id="1.10.340.40:FF:000001">
    <property type="entry name" value="Nuclear polyadenylated RNA-binding protein nab2"/>
    <property type="match status" value="1"/>
</dbReference>
<organism evidence="15 16">
    <name type="scientific">Penicillium nalgiovense</name>
    <dbReference type="NCBI Taxonomy" id="60175"/>
    <lineage>
        <taxon>Eukaryota</taxon>
        <taxon>Fungi</taxon>
        <taxon>Dikarya</taxon>
        <taxon>Ascomycota</taxon>
        <taxon>Pezizomycotina</taxon>
        <taxon>Eurotiomycetes</taxon>
        <taxon>Eurotiomycetidae</taxon>
        <taxon>Eurotiales</taxon>
        <taxon>Aspergillaceae</taxon>
        <taxon>Penicillium</taxon>
    </lineage>
</organism>
<keyword evidence="8" id="KW-0560">Oxidoreductase</keyword>
<dbReference type="Pfam" id="PF14608">
    <property type="entry name" value="zf-CCCH_2"/>
    <property type="match status" value="4"/>
</dbReference>
<dbReference type="Pfam" id="PF01593">
    <property type="entry name" value="Amino_oxidase"/>
    <property type="match status" value="1"/>
</dbReference>
<dbReference type="FunFam" id="4.10.1000.30:FF:000002">
    <property type="entry name" value="Nuclear polyadenylated RNA-binding protein Nab2"/>
    <property type="match status" value="1"/>
</dbReference>
<evidence type="ECO:0000256" key="1">
    <source>
        <dbReference type="ARBA" id="ARBA00001974"/>
    </source>
</evidence>
<sequence>MLPQITLGTPLARAVANVIQPKLVEMGWSDGQESPLIEYIVLMLVNGKTEEQIATELSNDFLGLQEGDTAALEFSQWLFTQVELLDQQINGAAPASTDTTMGQLNPSAMEFDNSAQTTSNPFGEANGQDAEMAEAGNEIPTGPKAMRNGRGGKGRMLNQINRNLDRGSDAALHRVRGQGNGRIGHNGRGQMRGGQQNGRGGRAMGMPGNSMMQMTPENQMQLMSMLEEQARMMSQFMPGFMPPAVNPAFQTGSQNGPQGRSLFNRVERGGQRGGKRGYNKPRAAEEADVDMDSTTGGEQDESNPDTVCRFNQRCSRQDCPFAHQSPAAPEGTSIDPSDTCSFGAACKNKKCTGRHPSPAVRSAHQAEAMCRFFPHCTNPTCSFKHPSMPVCRNGADCKTEGCKFTHVETACKFNPCLNPKCPYKHTEGQRGAYTDKVWTPRSGEHVSERKFVTDVDGPQELIKPETEENTQSQSQELTAAVRPRRTQLIHLIDQKRAYYAAVLGGGITGLTAAWQLAQDPTCKYVNLFEKTDRLGGWIDSETVPVDGGNVVFEYGPRTLRSSLPGSLPLLYLATNLGLYDDLIVTPNTSPAARNRYIYYPDRLVRMPAPKPELSFGENLQIFADTMQEPLFNKFLSGIAKDIFTPPRHPTEWAKDESVADFIRRRFGPNVADNLVSAVYHGIYAGDIDRLSAQTLLGSVRNLEGGIGGIGGLVSGGVTASLISRSISKTRTRNMDDFMAIDAMPAGPELVRRQHDLEVLAAGASTFTFKRGVGQLIEALIASLKASGKVHLRLNTEIKALSGKAESGASIAMEHWSPTHGQTKTFDYRYVISTIPPVSLANIMRKPEQLRAKMTSVGLTPSLLRKQNYAVTAMVVNLYYPNPNLLPVEDGFGYLIPRSIPYKQNPECGLGVIFASSSSVGNGTDPSSSETSQDSAPGTKLTVMLGGHYWDGFEEYPDHDTAVKMARDMLKRHMNITDTPTVARSRLQKDAIPQYTVGHLDRMYKLSHTVRNEYKDRLILAGNWYNGVSVGDCVKQGILSATYGIGRIQLNDEPNPWRPWTSFDYKSWRLQGGIVTSPVRLVDSEI</sequence>
<keyword evidence="7" id="KW-0274">FAD</keyword>
<evidence type="ECO:0000256" key="5">
    <source>
        <dbReference type="ARBA" id="ARBA00012867"/>
    </source>
</evidence>
<dbReference type="SUPFAM" id="SSF51905">
    <property type="entry name" value="FAD/NAD(P)-binding domain"/>
    <property type="match status" value="1"/>
</dbReference>
<feature type="compositionally biased region" description="Gly residues" evidence="12">
    <location>
        <begin position="178"/>
        <end position="202"/>
    </location>
</feature>
<comment type="catalytic activity">
    <reaction evidence="11">
        <text>protoporphyrinogen IX + 3 O2 = protoporphyrin IX + 3 H2O2</text>
        <dbReference type="Rhea" id="RHEA:25576"/>
        <dbReference type="ChEBI" id="CHEBI:15379"/>
        <dbReference type="ChEBI" id="CHEBI:16240"/>
        <dbReference type="ChEBI" id="CHEBI:57306"/>
        <dbReference type="ChEBI" id="CHEBI:57307"/>
        <dbReference type="EC" id="1.3.3.4"/>
    </reaction>
</comment>
<dbReference type="EC" id="1.3.3.4" evidence="5"/>
<reference evidence="16" key="1">
    <citation type="journal article" date="2017" name="Nat. Microbiol.">
        <title>Global analysis of biosynthetic gene clusters reveals vast potential of secondary metabolite production in Penicillium species.</title>
        <authorList>
            <person name="Nielsen J.C."/>
            <person name="Grijseels S."/>
            <person name="Prigent S."/>
            <person name="Ji B."/>
            <person name="Dainat J."/>
            <person name="Nielsen K.F."/>
            <person name="Frisvad J.C."/>
            <person name="Workman M."/>
            <person name="Nielsen J."/>
        </authorList>
    </citation>
    <scope>NUCLEOTIDE SEQUENCE [LARGE SCALE GENOMIC DNA]</scope>
    <source>
        <strain evidence="16">IBT 13039</strain>
    </source>
</reference>
<dbReference type="InterPro" id="IPR043094">
    <property type="entry name" value="Nab2/ZC3H14_N_sf"/>
</dbReference>
<evidence type="ECO:0000256" key="2">
    <source>
        <dbReference type="ARBA" id="ARBA00002600"/>
    </source>
</evidence>
<dbReference type="FunFam" id="4.10.1000.40:FF:000002">
    <property type="entry name" value="Nuclear polyadenylated RNA-binding protein Nab2"/>
    <property type="match status" value="1"/>
</dbReference>
<dbReference type="UniPathway" id="UPA00251">
    <property type="reaction ID" value="UER00324"/>
</dbReference>
<dbReference type="InterPro" id="IPR055046">
    <property type="entry name" value="Nab2-like_Znf-CCCH"/>
</dbReference>
<dbReference type="GO" id="GO:0004729">
    <property type="term" value="F:oxygen-dependent protoporphyrinogen oxidase activity"/>
    <property type="evidence" value="ECO:0007669"/>
    <property type="project" value="UniProtKB-EC"/>
</dbReference>
<feature type="region of interest" description="Disordered" evidence="12">
    <location>
        <begin position="177"/>
        <end position="202"/>
    </location>
</feature>
<dbReference type="Gene3D" id="1.10.340.40">
    <property type="entry name" value="Nuclear abundant poly(A) RNA-bind protein 2, N-terminal domain"/>
    <property type="match status" value="1"/>
</dbReference>
<evidence type="ECO:0000256" key="10">
    <source>
        <dbReference type="ARBA" id="ARBA00023244"/>
    </source>
</evidence>
<dbReference type="EMBL" id="MOOB01000071">
    <property type="protein sequence ID" value="OQE75657.1"/>
    <property type="molecule type" value="Genomic_DNA"/>
</dbReference>
<evidence type="ECO:0000256" key="9">
    <source>
        <dbReference type="ARBA" id="ARBA00023133"/>
    </source>
</evidence>
<dbReference type="PANTHER" id="PTHR42923">
    <property type="entry name" value="PROTOPORPHYRINOGEN OXIDASE"/>
    <property type="match status" value="1"/>
</dbReference>
<dbReference type="SUPFAM" id="SSF54373">
    <property type="entry name" value="FAD-linked reductases, C-terminal domain"/>
    <property type="match status" value="1"/>
</dbReference>
<evidence type="ECO:0000256" key="12">
    <source>
        <dbReference type="SAM" id="MobiDB-lite"/>
    </source>
</evidence>
<feature type="domain" description="Amine oxidase" evidence="13">
    <location>
        <begin position="507"/>
        <end position="1041"/>
    </location>
</feature>
<keyword evidence="6" id="KW-0285">Flavoprotein</keyword>
<feature type="region of interest" description="Disordered" evidence="12">
    <location>
        <begin position="918"/>
        <end position="937"/>
    </location>
</feature>
<dbReference type="Gene3D" id="4.10.1000.40">
    <property type="match status" value="1"/>
</dbReference>
<comment type="similarity">
    <text evidence="4">Belongs to the protoporphyrinogen/coproporphyrinogen oxidase family. Protoporphyrinogen oxidase subfamily.</text>
</comment>
<gene>
    <name evidence="15" type="ORF">PENNAL_c0071G03732</name>
</gene>
<accession>A0A1V6XKL0</accession>
<dbReference type="Gene3D" id="4.10.1000.30">
    <property type="match status" value="1"/>
</dbReference>
<dbReference type="Proteomes" id="UP000191691">
    <property type="component" value="Unassembled WGS sequence"/>
</dbReference>
<comment type="pathway">
    <text evidence="3">Porphyrin-containing compound metabolism; protoporphyrin-IX biosynthesis; protoporphyrin-IX from protoporphyrinogen-IX: step 1/1.</text>
</comment>
<keyword evidence="16" id="KW-1185">Reference proteome</keyword>
<keyword evidence="9" id="KW-0350">Heme biosynthesis</keyword>
<feature type="compositionally biased region" description="Polar residues" evidence="12">
    <location>
        <begin position="248"/>
        <end position="258"/>
    </location>
</feature>
<evidence type="ECO:0000256" key="8">
    <source>
        <dbReference type="ARBA" id="ARBA00023002"/>
    </source>
</evidence>
<evidence type="ECO:0000259" key="14">
    <source>
        <dbReference type="Pfam" id="PF22683"/>
    </source>
</evidence>
<evidence type="ECO:0000256" key="6">
    <source>
        <dbReference type="ARBA" id="ARBA00022630"/>
    </source>
</evidence>
<keyword evidence="10" id="KW-0627">Porphyrin biosynthesis</keyword>
<evidence type="ECO:0000256" key="7">
    <source>
        <dbReference type="ARBA" id="ARBA00022827"/>
    </source>
</evidence>
<evidence type="ECO:0000259" key="13">
    <source>
        <dbReference type="Pfam" id="PF01593"/>
    </source>
</evidence>
<feature type="region of interest" description="Disordered" evidence="12">
    <location>
        <begin position="243"/>
        <end position="306"/>
    </location>
</feature>
<dbReference type="NCBIfam" id="TIGR00562">
    <property type="entry name" value="proto_IX_ox"/>
    <property type="match status" value="1"/>
</dbReference>
<protein>
    <recommendedName>
        <fullName evidence="5">protoporphyrinogen oxidase</fullName>
        <ecNumber evidence="5">1.3.3.4</ecNumber>
    </recommendedName>
</protein>
<evidence type="ECO:0000256" key="4">
    <source>
        <dbReference type="ARBA" id="ARBA00010551"/>
    </source>
</evidence>
<evidence type="ECO:0000256" key="3">
    <source>
        <dbReference type="ARBA" id="ARBA00005073"/>
    </source>
</evidence>
<feature type="compositionally biased region" description="Polar residues" evidence="12">
    <location>
        <begin position="918"/>
        <end position="935"/>
    </location>
</feature>